<dbReference type="Gene3D" id="2.60.40.10">
    <property type="entry name" value="Immunoglobulins"/>
    <property type="match status" value="1"/>
</dbReference>
<dbReference type="PANTHER" id="PTHR42715">
    <property type="entry name" value="BETA-GLUCOSIDASE"/>
    <property type="match status" value="1"/>
</dbReference>
<dbReference type="InterPro" id="IPR019800">
    <property type="entry name" value="Glyco_hydro_3_AS"/>
</dbReference>
<dbReference type="Proteomes" id="UP001434337">
    <property type="component" value="Chromosome"/>
</dbReference>
<dbReference type="EMBL" id="CP115965">
    <property type="protein sequence ID" value="WZW98841.1"/>
    <property type="molecule type" value="Genomic_DNA"/>
</dbReference>
<keyword evidence="4" id="KW-0326">Glycosidase</keyword>
<organism evidence="6 7">
    <name type="scientific">Propioniciclava soli</name>
    <dbReference type="NCBI Taxonomy" id="2775081"/>
    <lineage>
        <taxon>Bacteria</taxon>
        <taxon>Bacillati</taxon>
        <taxon>Actinomycetota</taxon>
        <taxon>Actinomycetes</taxon>
        <taxon>Propionibacteriales</taxon>
        <taxon>Propionibacteriaceae</taxon>
        <taxon>Propioniciclava</taxon>
    </lineage>
</organism>
<dbReference type="Pfam" id="PF14310">
    <property type="entry name" value="Fn3-like"/>
    <property type="match status" value="1"/>
</dbReference>
<name>A0ABZ3C892_9ACTN</name>
<evidence type="ECO:0000256" key="2">
    <source>
        <dbReference type="ARBA" id="ARBA00022801"/>
    </source>
</evidence>
<dbReference type="InterPro" id="IPR001764">
    <property type="entry name" value="Glyco_hydro_3_N"/>
</dbReference>
<proteinExistence type="inferred from homology"/>
<dbReference type="SMART" id="SM01217">
    <property type="entry name" value="Fn3_like"/>
    <property type="match status" value="1"/>
</dbReference>
<dbReference type="SUPFAM" id="SSF52279">
    <property type="entry name" value="Beta-D-glucan exohydrolase, C-terminal domain"/>
    <property type="match status" value="1"/>
</dbReference>
<dbReference type="RefSeq" id="WP_342372746.1">
    <property type="nucleotide sequence ID" value="NZ_CP115965.1"/>
</dbReference>
<dbReference type="InterPro" id="IPR013783">
    <property type="entry name" value="Ig-like_fold"/>
</dbReference>
<dbReference type="Gene3D" id="3.20.20.300">
    <property type="entry name" value="Glycoside hydrolase, family 3, N-terminal domain"/>
    <property type="match status" value="1"/>
</dbReference>
<dbReference type="Pfam" id="PF01915">
    <property type="entry name" value="Glyco_hydro_3_C"/>
    <property type="match status" value="1"/>
</dbReference>
<reference evidence="6 7" key="1">
    <citation type="journal article" date="2023" name="Environ Microbiome">
        <title>A coral-associated actinobacterium mitigates coral bleaching under heat stress.</title>
        <authorList>
            <person name="Li J."/>
            <person name="Zou Y."/>
            <person name="Li Q."/>
            <person name="Zhang J."/>
            <person name="Bourne D.G."/>
            <person name="Lyu Y."/>
            <person name="Liu C."/>
            <person name="Zhang S."/>
        </authorList>
    </citation>
    <scope>NUCLEOTIDE SEQUENCE [LARGE SCALE GENOMIC DNA]</scope>
    <source>
        <strain evidence="6 7">SCSIO 13291</strain>
    </source>
</reference>
<dbReference type="Pfam" id="PF00933">
    <property type="entry name" value="Glyco_hydro_3"/>
    <property type="match status" value="1"/>
</dbReference>
<gene>
    <name evidence="6" type="ORF">PCC79_01120</name>
</gene>
<evidence type="ECO:0000313" key="7">
    <source>
        <dbReference type="Proteomes" id="UP001434337"/>
    </source>
</evidence>
<keyword evidence="2 4" id="KW-0378">Hydrolase</keyword>
<dbReference type="InterPro" id="IPR002772">
    <property type="entry name" value="Glyco_hydro_3_C"/>
</dbReference>
<dbReference type="Gene3D" id="3.40.50.1700">
    <property type="entry name" value="Glycoside hydrolase family 3 C-terminal domain"/>
    <property type="match status" value="1"/>
</dbReference>
<evidence type="ECO:0000313" key="6">
    <source>
        <dbReference type="EMBL" id="WZW98841.1"/>
    </source>
</evidence>
<evidence type="ECO:0000256" key="3">
    <source>
        <dbReference type="ARBA" id="ARBA00023277"/>
    </source>
</evidence>
<keyword evidence="3" id="KW-0119">Carbohydrate metabolism</keyword>
<sequence length="746" mass="79741">MNDVPVTRKIALTGGLNFWNTQPIPEADLPKIQVSDGPHGLRMQDTEVSGDHVGMGGSAPATCFPPAVGLASTWNRELAGEVGAALAEEAKALNVGVLLGPGMNIKRDPRCGRNFEYFSEDPYLTGELATAFVQGVQGAGVGTSPKHFAANNQETDRLRRDSQIDERPLREIYLSAFRKVVTQAQPWTIMCSYNKLNGTQVSNHRWLLTDVLKNEWGFEGLVVSDWGAVVDRVGALKAGLDLEMPANAAAERATVAAYEAGDLDEATIDGAYQRVARIVRKAVDSLADAPDSFDEEGHHALGRRAAEQAIVLLANDGVLPLAKDADVVVIGEFARTPRYQGAGSSRVNPTKVDNTLDRINELAGSDVPFAPGFSTQPNKPAPQNAHAEAVELARGAGTVLLFLGLGEAHESEGYDRDDIDLPAEQLALLDDILAVNDNVVVVLSNGSSVLLPFRAKVRAIVEGWLLGQAGGPALADVLYGEVNPSGKLTETIPERLEDVPSFYNFPGDVNGVRYGEGLFVGYRGYDKANRDVAYPFGHGLSYTSFAYADVSATASGNAITVEVTVTNTGERAGREVVQVYVSKPESEVVRVPRELKGFADVTLEPGASETLTIEIPAEELGYWEVRDAAHVIEGGTYVVEVGASSRDLRGRAGVELEGDAPVRPLTMQSTMGEALSVPGFADRLQAMMADLFGTGDQDGEGLGSDAMRMMQDFPIRGMAGFTGREPEELQAMLDEVNASRASGADR</sequence>
<protein>
    <submittedName>
        <fullName evidence="6">Glycoside hydrolase family 3 C-terminal domain-containing protein</fullName>
    </submittedName>
</protein>
<dbReference type="InterPro" id="IPR036881">
    <property type="entry name" value="Glyco_hydro_3_C_sf"/>
</dbReference>
<dbReference type="InterPro" id="IPR050288">
    <property type="entry name" value="Cellulose_deg_GH3"/>
</dbReference>
<keyword evidence="7" id="KW-1185">Reference proteome</keyword>
<evidence type="ECO:0000256" key="4">
    <source>
        <dbReference type="RuleBase" id="RU361161"/>
    </source>
</evidence>
<dbReference type="GO" id="GO:0016787">
    <property type="term" value="F:hydrolase activity"/>
    <property type="evidence" value="ECO:0007669"/>
    <property type="project" value="UniProtKB-KW"/>
</dbReference>
<dbReference type="InterPro" id="IPR036962">
    <property type="entry name" value="Glyco_hydro_3_N_sf"/>
</dbReference>
<evidence type="ECO:0000256" key="1">
    <source>
        <dbReference type="ARBA" id="ARBA00005336"/>
    </source>
</evidence>
<evidence type="ECO:0000259" key="5">
    <source>
        <dbReference type="SMART" id="SM01217"/>
    </source>
</evidence>
<dbReference type="PANTHER" id="PTHR42715:SF10">
    <property type="entry name" value="BETA-GLUCOSIDASE"/>
    <property type="match status" value="1"/>
</dbReference>
<dbReference type="SUPFAM" id="SSF51445">
    <property type="entry name" value="(Trans)glycosidases"/>
    <property type="match status" value="1"/>
</dbReference>
<feature type="domain" description="Fibronectin type III-like" evidence="5">
    <location>
        <begin position="575"/>
        <end position="645"/>
    </location>
</feature>
<dbReference type="PROSITE" id="PS00775">
    <property type="entry name" value="GLYCOSYL_HYDROL_F3"/>
    <property type="match status" value="1"/>
</dbReference>
<dbReference type="InterPro" id="IPR026891">
    <property type="entry name" value="Fn3-like"/>
</dbReference>
<comment type="similarity">
    <text evidence="1 4">Belongs to the glycosyl hydrolase 3 family.</text>
</comment>
<dbReference type="PRINTS" id="PR00133">
    <property type="entry name" value="GLHYDRLASE3"/>
</dbReference>
<accession>A0ABZ3C892</accession>
<dbReference type="InterPro" id="IPR017853">
    <property type="entry name" value="GH"/>
</dbReference>